<name>A0A091ERG9_CORBR</name>
<evidence type="ECO:0000313" key="2">
    <source>
        <dbReference type="Proteomes" id="UP000052976"/>
    </source>
</evidence>
<dbReference type="AlphaFoldDB" id="A0A091ERG9"/>
<dbReference type="STRING" id="85066.A0A091ERG9"/>
<organism evidence="1 2">
    <name type="scientific">Corvus brachyrhynchos</name>
    <name type="common">American crow</name>
    <dbReference type="NCBI Taxonomy" id="85066"/>
    <lineage>
        <taxon>Eukaryota</taxon>
        <taxon>Metazoa</taxon>
        <taxon>Chordata</taxon>
        <taxon>Craniata</taxon>
        <taxon>Vertebrata</taxon>
        <taxon>Euteleostomi</taxon>
        <taxon>Archelosauria</taxon>
        <taxon>Archosauria</taxon>
        <taxon>Dinosauria</taxon>
        <taxon>Saurischia</taxon>
        <taxon>Theropoda</taxon>
        <taxon>Coelurosauria</taxon>
        <taxon>Aves</taxon>
        <taxon>Neognathae</taxon>
        <taxon>Neoaves</taxon>
        <taxon>Telluraves</taxon>
        <taxon>Australaves</taxon>
        <taxon>Passeriformes</taxon>
        <taxon>Corvoidea</taxon>
        <taxon>Corvidae</taxon>
        <taxon>Corvus</taxon>
    </lineage>
</organism>
<reference evidence="1 2" key="1">
    <citation type="submission" date="2014-04" db="EMBL/GenBank/DDBJ databases">
        <title>Genome evolution of avian class.</title>
        <authorList>
            <person name="Zhang G."/>
            <person name="Li C."/>
        </authorList>
    </citation>
    <scope>NUCLEOTIDE SEQUENCE [LARGE SCALE GENOMIC DNA]</scope>
    <source>
        <strain evidence="1">BGI_N302</strain>
    </source>
</reference>
<keyword evidence="2" id="KW-1185">Reference proteome</keyword>
<protein>
    <submittedName>
        <fullName evidence="1">Tripartite motif-containing protein 59</fullName>
    </submittedName>
</protein>
<sequence length="184" mass="20948">IGKHHGHPIDDLQSAYRKAKEASGKLLAELTDKSHSKAFSCSERLQQQKAQCQSALQSDREAVLQYFNELGDALEIKKAALLSALDELDSCISLKYDPLIQDVEKLKLEETELKELLSALEKEESPLLFLRKLDGLQQRFHALIQQQLPNPEPLEFHPRMKTLLQDTWSKTEIGQVNNIHIPEL</sequence>
<accession>A0A091ERG9</accession>
<feature type="non-terminal residue" evidence="1">
    <location>
        <position position="184"/>
    </location>
</feature>
<dbReference type="EMBL" id="KK718888">
    <property type="protein sequence ID" value="KFO59177.1"/>
    <property type="molecule type" value="Genomic_DNA"/>
</dbReference>
<dbReference type="Proteomes" id="UP000052976">
    <property type="component" value="Unassembled WGS sequence"/>
</dbReference>
<evidence type="ECO:0000313" key="1">
    <source>
        <dbReference type="EMBL" id="KFO59177.1"/>
    </source>
</evidence>
<gene>
    <name evidence="1" type="ORF">N302_12459</name>
</gene>
<feature type="non-terminal residue" evidence="1">
    <location>
        <position position="1"/>
    </location>
</feature>
<proteinExistence type="predicted"/>